<protein>
    <submittedName>
        <fullName evidence="2">Uncharacterized protein</fullName>
    </submittedName>
</protein>
<comment type="caution">
    <text evidence="2">The sequence shown here is derived from an EMBL/GenBank/DDBJ whole genome shotgun (WGS) entry which is preliminary data.</text>
</comment>
<evidence type="ECO:0000256" key="1">
    <source>
        <dbReference type="SAM" id="MobiDB-lite"/>
    </source>
</evidence>
<keyword evidence="3" id="KW-1185">Reference proteome</keyword>
<accession>A0AAV7RCW9</accession>
<gene>
    <name evidence="2" type="ORF">NDU88_001892</name>
</gene>
<feature type="region of interest" description="Disordered" evidence="1">
    <location>
        <begin position="22"/>
        <end position="44"/>
    </location>
</feature>
<reference evidence="2" key="1">
    <citation type="journal article" date="2022" name="bioRxiv">
        <title>Sequencing and chromosome-scale assembly of the giantPleurodeles waltlgenome.</title>
        <authorList>
            <person name="Brown T."/>
            <person name="Elewa A."/>
            <person name="Iarovenko S."/>
            <person name="Subramanian E."/>
            <person name="Araus A.J."/>
            <person name="Petzold A."/>
            <person name="Susuki M."/>
            <person name="Suzuki K.-i.T."/>
            <person name="Hayashi T."/>
            <person name="Toyoda A."/>
            <person name="Oliveira C."/>
            <person name="Osipova E."/>
            <person name="Leigh N.D."/>
            <person name="Simon A."/>
            <person name="Yun M.H."/>
        </authorList>
    </citation>
    <scope>NUCLEOTIDE SEQUENCE</scope>
    <source>
        <strain evidence="2">20211129_DDA</strain>
        <tissue evidence="2">Liver</tissue>
    </source>
</reference>
<dbReference type="AlphaFoldDB" id="A0AAV7RCW9"/>
<sequence length="92" mass="10064">MQLSPLRKAPWEPRVGCRAEVAAGSRRLPSGPPQPMKDERAGARCLSGVTAGSRRLKKRSPAVDGIQKKCLFVKTSVQELIACRRLLRGRVA</sequence>
<dbReference type="EMBL" id="JANPWB010000009">
    <property type="protein sequence ID" value="KAJ1149074.1"/>
    <property type="molecule type" value="Genomic_DNA"/>
</dbReference>
<proteinExistence type="predicted"/>
<evidence type="ECO:0000313" key="3">
    <source>
        <dbReference type="Proteomes" id="UP001066276"/>
    </source>
</evidence>
<name>A0AAV7RCW9_PLEWA</name>
<dbReference type="Proteomes" id="UP001066276">
    <property type="component" value="Chromosome 5"/>
</dbReference>
<organism evidence="2 3">
    <name type="scientific">Pleurodeles waltl</name>
    <name type="common">Iberian ribbed newt</name>
    <dbReference type="NCBI Taxonomy" id="8319"/>
    <lineage>
        <taxon>Eukaryota</taxon>
        <taxon>Metazoa</taxon>
        <taxon>Chordata</taxon>
        <taxon>Craniata</taxon>
        <taxon>Vertebrata</taxon>
        <taxon>Euteleostomi</taxon>
        <taxon>Amphibia</taxon>
        <taxon>Batrachia</taxon>
        <taxon>Caudata</taxon>
        <taxon>Salamandroidea</taxon>
        <taxon>Salamandridae</taxon>
        <taxon>Pleurodelinae</taxon>
        <taxon>Pleurodeles</taxon>
    </lineage>
</organism>
<evidence type="ECO:0000313" key="2">
    <source>
        <dbReference type="EMBL" id="KAJ1149074.1"/>
    </source>
</evidence>